<dbReference type="InterPro" id="IPR002155">
    <property type="entry name" value="Thiolase"/>
</dbReference>
<dbReference type="SUPFAM" id="SSF53901">
    <property type="entry name" value="Thiolase-like"/>
    <property type="match status" value="2"/>
</dbReference>
<keyword evidence="4" id="KW-1185">Reference proteome</keyword>
<reference evidence="4" key="1">
    <citation type="journal article" date="2019" name="Int. J. Syst. Evol. Microbiol.">
        <title>The Global Catalogue of Microorganisms (GCM) 10K type strain sequencing project: providing services to taxonomists for standard genome sequencing and annotation.</title>
        <authorList>
            <consortium name="The Broad Institute Genomics Platform"/>
            <consortium name="The Broad Institute Genome Sequencing Center for Infectious Disease"/>
            <person name="Wu L."/>
            <person name="Ma J."/>
        </authorList>
    </citation>
    <scope>NUCLEOTIDE SEQUENCE [LARGE SCALE GENOMIC DNA]</scope>
    <source>
        <strain evidence="4">ICMP 6774ER</strain>
    </source>
</reference>
<dbReference type="EMBL" id="JBHUFV010000003">
    <property type="protein sequence ID" value="MFD1929983.1"/>
    <property type="molecule type" value="Genomic_DNA"/>
</dbReference>
<dbReference type="NCBIfam" id="NF004936">
    <property type="entry name" value="PRK06289.1"/>
    <property type="match status" value="1"/>
</dbReference>
<evidence type="ECO:0000313" key="3">
    <source>
        <dbReference type="EMBL" id="MFD1929983.1"/>
    </source>
</evidence>
<organism evidence="3 4">
    <name type="scientific">Nonomuraea mangrovi</name>
    <dbReference type="NCBI Taxonomy" id="2316207"/>
    <lineage>
        <taxon>Bacteria</taxon>
        <taxon>Bacillati</taxon>
        <taxon>Actinomycetota</taxon>
        <taxon>Actinomycetes</taxon>
        <taxon>Streptosporangiales</taxon>
        <taxon>Streptosporangiaceae</taxon>
        <taxon>Nonomuraea</taxon>
    </lineage>
</organism>
<sequence>MIRVLGGYQTDFARSWAAEGLGLFEMLREASLGALEAAAVPAEDVQVAHVGNLAGELFAGQAHLGGMVASLDPAWAMLPTSRHEAACASGSMAVLAAMADLEAGRYDVALVVGVELMRNVGAKEAAQHLGCAAWAGREAQAAGFPWPALFAEIADEVDARHGLSHEHLARIAEINHGNALRNPLAQARSWTFPDGCFGPDDTLNPVVEGRLRKYDCGRITDGAAAVVLASDRYGRPGPVISGWGHRTGPMLLKDKLATPGPYLFPHLRRAALDTYERAGLRGPEDVDLIETHDCFTVTEYVALDHLGLTPPGESWRAVESGTIAFDGSLPVNPSGGLIGLGHPVGATGVRMLHDAARQVCGSAGECQVPGARTALTLNIGGSCTTVAMFAVTAG</sequence>
<feature type="domain" description="Thiolase C-terminal" evidence="2">
    <location>
        <begin position="266"/>
        <end position="386"/>
    </location>
</feature>
<evidence type="ECO:0000259" key="1">
    <source>
        <dbReference type="Pfam" id="PF00108"/>
    </source>
</evidence>
<feature type="domain" description="Thiolase N-terminal" evidence="1">
    <location>
        <begin position="8"/>
        <end position="230"/>
    </location>
</feature>
<dbReference type="Gene3D" id="3.40.47.10">
    <property type="match status" value="1"/>
</dbReference>
<dbReference type="PANTHER" id="PTHR42870">
    <property type="entry name" value="ACETYL-COA C-ACETYLTRANSFERASE"/>
    <property type="match status" value="1"/>
</dbReference>
<dbReference type="CDD" id="cd00829">
    <property type="entry name" value="SCP-x_thiolase"/>
    <property type="match status" value="1"/>
</dbReference>
<dbReference type="PIRSF" id="PIRSF000429">
    <property type="entry name" value="Ac-CoA_Ac_transf"/>
    <property type="match status" value="1"/>
</dbReference>
<protein>
    <submittedName>
        <fullName evidence="3">Acetyl-CoA acetyltransferase</fullName>
    </submittedName>
</protein>
<dbReference type="InterPro" id="IPR020616">
    <property type="entry name" value="Thiolase_N"/>
</dbReference>
<dbReference type="InterPro" id="IPR055140">
    <property type="entry name" value="Thiolase_C_2"/>
</dbReference>
<dbReference type="Pfam" id="PF22691">
    <property type="entry name" value="Thiolase_C_1"/>
    <property type="match status" value="1"/>
</dbReference>
<dbReference type="PANTHER" id="PTHR42870:SF1">
    <property type="entry name" value="NON-SPECIFIC LIPID-TRANSFER PROTEIN-LIKE 2"/>
    <property type="match status" value="1"/>
</dbReference>
<dbReference type="Pfam" id="PF00108">
    <property type="entry name" value="Thiolase_N"/>
    <property type="match status" value="1"/>
</dbReference>
<name>A0ABW4SKB2_9ACTN</name>
<proteinExistence type="predicted"/>
<gene>
    <name evidence="3" type="ORF">ACFSKW_00685</name>
</gene>
<dbReference type="InterPro" id="IPR016039">
    <property type="entry name" value="Thiolase-like"/>
</dbReference>
<evidence type="ECO:0000313" key="4">
    <source>
        <dbReference type="Proteomes" id="UP001597368"/>
    </source>
</evidence>
<accession>A0ABW4SKB2</accession>
<dbReference type="Proteomes" id="UP001597368">
    <property type="component" value="Unassembled WGS sequence"/>
</dbReference>
<evidence type="ECO:0000259" key="2">
    <source>
        <dbReference type="Pfam" id="PF22691"/>
    </source>
</evidence>
<dbReference type="RefSeq" id="WP_379567971.1">
    <property type="nucleotide sequence ID" value="NZ_JBHUFV010000003.1"/>
</dbReference>
<comment type="caution">
    <text evidence="3">The sequence shown here is derived from an EMBL/GenBank/DDBJ whole genome shotgun (WGS) entry which is preliminary data.</text>
</comment>